<dbReference type="EMBL" id="CAJOBB010024259">
    <property type="protein sequence ID" value="CAF4399385.1"/>
    <property type="molecule type" value="Genomic_DNA"/>
</dbReference>
<evidence type="ECO:0000313" key="3">
    <source>
        <dbReference type="Proteomes" id="UP000663868"/>
    </source>
</evidence>
<dbReference type="Pfam" id="PF00675">
    <property type="entry name" value="Peptidase_M16"/>
    <property type="match status" value="1"/>
</dbReference>
<organism evidence="2 3">
    <name type="scientific">Adineta steineri</name>
    <dbReference type="NCBI Taxonomy" id="433720"/>
    <lineage>
        <taxon>Eukaryota</taxon>
        <taxon>Metazoa</taxon>
        <taxon>Spiralia</taxon>
        <taxon>Gnathifera</taxon>
        <taxon>Rotifera</taxon>
        <taxon>Eurotatoria</taxon>
        <taxon>Bdelloidea</taxon>
        <taxon>Adinetida</taxon>
        <taxon>Adinetidae</taxon>
        <taxon>Adineta</taxon>
    </lineage>
</organism>
<dbReference type="AlphaFoldDB" id="A0A820NXY1"/>
<feature type="domain" description="Peptidase M16 N-terminal" evidence="1">
    <location>
        <begin position="10"/>
        <end position="71"/>
    </location>
</feature>
<dbReference type="Proteomes" id="UP000663868">
    <property type="component" value="Unassembled WGS sequence"/>
</dbReference>
<sequence length="72" mass="7910">VTKLQNGLTVASMENNSPVFRVAAVVEAGAKYEPYDSRGVTTLLRVFSNMSTKYVSRLGLTKNLERLGANFK</sequence>
<dbReference type="GO" id="GO:0046872">
    <property type="term" value="F:metal ion binding"/>
    <property type="evidence" value="ECO:0007669"/>
    <property type="project" value="InterPro"/>
</dbReference>
<evidence type="ECO:0000259" key="1">
    <source>
        <dbReference type="Pfam" id="PF00675"/>
    </source>
</evidence>
<dbReference type="Gene3D" id="3.30.830.10">
    <property type="entry name" value="Metalloenzyme, LuxS/M16 peptidase-like"/>
    <property type="match status" value="1"/>
</dbReference>
<evidence type="ECO:0000313" key="2">
    <source>
        <dbReference type="EMBL" id="CAF4399385.1"/>
    </source>
</evidence>
<dbReference type="SUPFAM" id="SSF63411">
    <property type="entry name" value="LuxS/MPP-like metallohydrolase"/>
    <property type="match status" value="1"/>
</dbReference>
<accession>A0A820NXY1</accession>
<gene>
    <name evidence="2" type="ORF">KXQ929_LOCUS50930</name>
</gene>
<reference evidence="2" key="1">
    <citation type="submission" date="2021-02" db="EMBL/GenBank/DDBJ databases">
        <authorList>
            <person name="Nowell W R."/>
        </authorList>
    </citation>
    <scope>NUCLEOTIDE SEQUENCE</scope>
</reference>
<feature type="non-terminal residue" evidence="2">
    <location>
        <position position="1"/>
    </location>
</feature>
<comment type="caution">
    <text evidence="2">The sequence shown here is derived from an EMBL/GenBank/DDBJ whole genome shotgun (WGS) entry which is preliminary data.</text>
</comment>
<proteinExistence type="predicted"/>
<protein>
    <recommendedName>
        <fullName evidence="1">Peptidase M16 N-terminal domain-containing protein</fullName>
    </recommendedName>
</protein>
<name>A0A820NXY1_9BILA</name>
<dbReference type="InterPro" id="IPR011249">
    <property type="entry name" value="Metalloenz_LuxS/M16"/>
</dbReference>
<dbReference type="InterPro" id="IPR011765">
    <property type="entry name" value="Pept_M16_N"/>
</dbReference>